<feature type="compositionally biased region" description="Polar residues" evidence="1">
    <location>
        <begin position="13"/>
        <end position="22"/>
    </location>
</feature>
<dbReference type="EMBL" id="SJPJ01000001">
    <property type="protein sequence ID" value="TWT82200.1"/>
    <property type="molecule type" value="Genomic_DNA"/>
</dbReference>
<keyword evidence="2" id="KW-0472">Membrane</keyword>
<dbReference type="Proteomes" id="UP000315010">
    <property type="component" value="Unassembled WGS sequence"/>
</dbReference>
<dbReference type="AlphaFoldDB" id="A0A5C5Z4S7"/>
<feature type="transmembrane region" description="Helical" evidence="2">
    <location>
        <begin position="52"/>
        <end position="77"/>
    </location>
</feature>
<feature type="transmembrane region" description="Helical" evidence="2">
    <location>
        <begin position="143"/>
        <end position="174"/>
    </location>
</feature>
<evidence type="ECO:0000256" key="1">
    <source>
        <dbReference type="SAM" id="MobiDB-lite"/>
    </source>
</evidence>
<proteinExistence type="predicted"/>
<organism evidence="3 4">
    <name type="scientific">Novipirellula herctigrandis</name>
    <dbReference type="NCBI Taxonomy" id="2527986"/>
    <lineage>
        <taxon>Bacteria</taxon>
        <taxon>Pseudomonadati</taxon>
        <taxon>Planctomycetota</taxon>
        <taxon>Planctomycetia</taxon>
        <taxon>Pirellulales</taxon>
        <taxon>Pirellulaceae</taxon>
        <taxon>Novipirellula</taxon>
    </lineage>
</organism>
<comment type="caution">
    <text evidence="3">The sequence shown here is derived from an EMBL/GenBank/DDBJ whole genome shotgun (WGS) entry which is preliminary data.</text>
</comment>
<sequence length="202" mass="21426">MSTDNPFDPGDSESPNSQNPYSPAQDPSVVVSSSPGNLSDVVSRGMVGQVQILGVLMIVQGILMALMAVGIAFYAFFMPSMLEAMQQQAAAQGGNAPTPMPPEFGPMMMIGGSILGTLIFALGAATVYCGFRTTQFRNRMLSMVVLCAGLLTAFTCYCLPTQLALVIYGLIVLLNGPVVEAFRFVDQGHSARDVQSAYLSRP</sequence>
<name>A0A5C5Z4S7_9BACT</name>
<accession>A0A5C5Z4S7</accession>
<feature type="region of interest" description="Disordered" evidence="1">
    <location>
        <begin position="1"/>
        <end position="35"/>
    </location>
</feature>
<keyword evidence="4" id="KW-1185">Reference proteome</keyword>
<evidence type="ECO:0000313" key="4">
    <source>
        <dbReference type="Proteomes" id="UP000315010"/>
    </source>
</evidence>
<keyword evidence="2" id="KW-0812">Transmembrane</keyword>
<evidence type="ECO:0008006" key="5">
    <source>
        <dbReference type="Google" id="ProtNLM"/>
    </source>
</evidence>
<reference evidence="3 4" key="1">
    <citation type="submission" date="2019-02" db="EMBL/GenBank/DDBJ databases">
        <title>Deep-cultivation of Planctomycetes and their phenomic and genomic characterization uncovers novel biology.</title>
        <authorList>
            <person name="Wiegand S."/>
            <person name="Jogler M."/>
            <person name="Boedeker C."/>
            <person name="Pinto D."/>
            <person name="Vollmers J."/>
            <person name="Rivas-Marin E."/>
            <person name="Kohn T."/>
            <person name="Peeters S.H."/>
            <person name="Heuer A."/>
            <person name="Rast P."/>
            <person name="Oberbeckmann S."/>
            <person name="Bunk B."/>
            <person name="Jeske O."/>
            <person name="Meyerdierks A."/>
            <person name="Storesund J.E."/>
            <person name="Kallscheuer N."/>
            <person name="Luecker S."/>
            <person name="Lage O.M."/>
            <person name="Pohl T."/>
            <person name="Merkel B.J."/>
            <person name="Hornburger P."/>
            <person name="Mueller R.-W."/>
            <person name="Bruemmer F."/>
            <person name="Labrenz M."/>
            <person name="Spormann A.M."/>
            <person name="Op Den Camp H."/>
            <person name="Overmann J."/>
            <person name="Amann R."/>
            <person name="Jetten M.S.M."/>
            <person name="Mascher T."/>
            <person name="Medema M.H."/>
            <person name="Devos D.P."/>
            <person name="Kaster A.-K."/>
            <person name="Ovreas L."/>
            <person name="Rohde M."/>
            <person name="Galperin M.Y."/>
            <person name="Jogler C."/>
        </authorList>
    </citation>
    <scope>NUCLEOTIDE SEQUENCE [LARGE SCALE GENOMIC DNA]</scope>
    <source>
        <strain evidence="3 4">CA13</strain>
    </source>
</reference>
<dbReference type="RefSeq" id="WP_146398557.1">
    <property type="nucleotide sequence ID" value="NZ_SJPJ01000001.1"/>
</dbReference>
<gene>
    <name evidence="3" type="ORF">CA13_36610</name>
</gene>
<evidence type="ECO:0000256" key="2">
    <source>
        <dbReference type="SAM" id="Phobius"/>
    </source>
</evidence>
<keyword evidence="2" id="KW-1133">Transmembrane helix</keyword>
<protein>
    <recommendedName>
        <fullName evidence="5">DUF4064 domain-containing protein</fullName>
    </recommendedName>
</protein>
<dbReference type="OrthoDB" id="276650at2"/>
<feature type="transmembrane region" description="Helical" evidence="2">
    <location>
        <begin position="107"/>
        <end position="131"/>
    </location>
</feature>
<evidence type="ECO:0000313" key="3">
    <source>
        <dbReference type="EMBL" id="TWT82200.1"/>
    </source>
</evidence>